<dbReference type="EMBL" id="JBAFSM010000011">
    <property type="protein sequence ID" value="MEG3436974.1"/>
    <property type="molecule type" value="Genomic_DNA"/>
</dbReference>
<comment type="caution">
    <text evidence="2">The sequence shown here is derived from an EMBL/GenBank/DDBJ whole genome shotgun (WGS) entry which is preliminary data.</text>
</comment>
<dbReference type="InterPro" id="IPR058587">
    <property type="entry name" value="CcmS"/>
</dbReference>
<protein>
    <recommendedName>
        <fullName evidence="1">Chaperone protein CcmS domain-containing protein</fullName>
    </recommendedName>
</protein>
<keyword evidence="3" id="KW-1185">Reference proteome</keyword>
<dbReference type="Proteomes" id="UP001328733">
    <property type="component" value="Unassembled WGS sequence"/>
</dbReference>
<reference evidence="2 3" key="1">
    <citation type="submission" date="2024-01" db="EMBL/GenBank/DDBJ databases">
        <title>Genomic insights into the taxonomy and metabolism of the cyanobacterium Pannus brasiliensis CCIBt3594.</title>
        <authorList>
            <person name="Machado M."/>
            <person name="Botero N.B."/>
            <person name="Andreote A.P.D."/>
            <person name="Feitosa A.M.T."/>
            <person name="Popin R."/>
            <person name="Sivonen K."/>
            <person name="Fiore M.F."/>
        </authorList>
    </citation>
    <scope>NUCLEOTIDE SEQUENCE [LARGE SCALE GENOMIC DNA]</scope>
    <source>
        <strain evidence="2 3">CCIBt3594</strain>
    </source>
</reference>
<accession>A0AAW9QVI0</accession>
<feature type="domain" description="Chaperone protein CcmS" evidence="1">
    <location>
        <begin position="4"/>
        <end position="141"/>
    </location>
</feature>
<organism evidence="2 3">
    <name type="scientific">Pannus brasiliensis CCIBt3594</name>
    <dbReference type="NCBI Taxonomy" id="1427578"/>
    <lineage>
        <taxon>Bacteria</taxon>
        <taxon>Bacillati</taxon>
        <taxon>Cyanobacteriota</taxon>
        <taxon>Cyanophyceae</taxon>
        <taxon>Oscillatoriophycideae</taxon>
        <taxon>Chroococcales</taxon>
        <taxon>Microcystaceae</taxon>
        <taxon>Pannus</taxon>
    </lineage>
</organism>
<evidence type="ECO:0000313" key="2">
    <source>
        <dbReference type="EMBL" id="MEG3436974.1"/>
    </source>
</evidence>
<dbReference type="Pfam" id="PF26619">
    <property type="entry name" value="CcmS"/>
    <property type="match status" value="1"/>
</dbReference>
<evidence type="ECO:0000313" key="3">
    <source>
        <dbReference type="Proteomes" id="UP001328733"/>
    </source>
</evidence>
<dbReference type="AlphaFoldDB" id="A0AAW9QVI0"/>
<gene>
    <name evidence="2" type="ORF">V0288_07560</name>
</gene>
<evidence type="ECO:0000259" key="1">
    <source>
        <dbReference type="Pfam" id="PF26619"/>
    </source>
</evidence>
<sequence>MMKFGQSIPDDQANLWRYQVDRFVEDNREKLAGLLWGLLQEWGEDSKDILGIDLKPSPHFIRCSREALEKLNRRVDRQIQEILGIVDRYSREDEVAIVAIGHGQVKLIYYKPDRSPRDCFEDLSIDLDTLIQQLETEMVSEIDPLPA</sequence>
<proteinExistence type="predicted"/>
<name>A0AAW9QVI0_9CHRO</name>